<dbReference type="EMBL" id="WIXE01008257">
    <property type="protein sequence ID" value="KAK5979556.1"/>
    <property type="molecule type" value="Genomic_DNA"/>
</dbReference>
<proteinExistence type="predicted"/>
<evidence type="ECO:0000313" key="3">
    <source>
        <dbReference type="Proteomes" id="UP001331761"/>
    </source>
</evidence>
<dbReference type="Proteomes" id="UP001331761">
    <property type="component" value="Unassembled WGS sequence"/>
</dbReference>
<sequence>MSSNDGNSRSVESGMVCEGGIRKQMEQNRAVDSPLGHLDPSKITHMVVDQVFPGGSAVHSGNDGFVVPGPPYQQWPRSSPVASPSVMSSPSKVMDGYGQPRMGTPTNLMHMQQGTIGSPTICNAPVTPQQMVQQQQAGMIQGQPTPTGQFDQSGGFNPQQMPQGYSQVVPESPGAVHAQQQMIIGGAVGQGDGSPGMYTRQQQQVVGQQQQQQQQQQMISQQQQMFGQQQPMMGHQVGLDSPV</sequence>
<keyword evidence="3" id="KW-1185">Reference proteome</keyword>
<name>A0AAN8FIJ4_TRICO</name>
<feature type="compositionally biased region" description="Low complexity" evidence="1">
    <location>
        <begin position="201"/>
        <end position="230"/>
    </location>
</feature>
<organism evidence="2 3">
    <name type="scientific">Trichostrongylus colubriformis</name>
    <name type="common">Black scour worm</name>
    <dbReference type="NCBI Taxonomy" id="6319"/>
    <lineage>
        <taxon>Eukaryota</taxon>
        <taxon>Metazoa</taxon>
        <taxon>Ecdysozoa</taxon>
        <taxon>Nematoda</taxon>
        <taxon>Chromadorea</taxon>
        <taxon>Rhabditida</taxon>
        <taxon>Rhabditina</taxon>
        <taxon>Rhabditomorpha</taxon>
        <taxon>Strongyloidea</taxon>
        <taxon>Trichostrongylidae</taxon>
        <taxon>Trichostrongylus</taxon>
    </lineage>
</organism>
<accession>A0AAN8FIJ4</accession>
<evidence type="ECO:0000256" key="1">
    <source>
        <dbReference type="SAM" id="MobiDB-lite"/>
    </source>
</evidence>
<reference evidence="2 3" key="1">
    <citation type="submission" date="2019-10" db="EMBL/GenBank/DDBJ databases">
        <title>Assembly and Annotation for the nematode Trichostrongylus colubriformis.</title>
        <authorList>
            <person name="Martin J."/>
        </authorList>
    </citation>
    <scope>NUCLEOTIDE SEQUENCE [LARGE SCALE GENOMIC DNA]</scope>
    <source>
        <strain evidence="2">G859</strain>
        <tissue evidence="2">Whole worm</tissue>
    </source>
</reference>
<evidence type="ECO:0000313" key="2">
    <source>
        <dbReference type="EMBL" id="KAK5979556.1"/>
    </source>
</evidence>
<comment type="caution">
    <text evidence="2">The sequence shown here is derived from an EMBL/GenBank/DDBJ whole genome shotgun (WGS) entry which is preliminary data.</text>
</comment>
<feature type="region of interest" description="Disordered" evidence="1">
    <location>
        <begin position="191"/>
        <end position="243"/>
    </location>
</feature>
<protein>
    <submittedName>
        <fullName evidence="2">Uncharacterized protein</fullName>
    </submittedName>
</protein>
<gene>
    <name evidence="2" type="ORF">GCK32_015006</name>
</gene>
<dbReference type="AlphaFoldDB" id="A0AAN8FIJ4"/>